<dbReference type="GO" id="GO:0008484">
    <property type="term" value="F:sulfuric ester hydrolase activity"/>
    <property type="evidence" value="ECO:0007669"/>
    <property type="project" value="TreeGrafter"/>
</dbReference>
<evidence type="ECO:0000259" key="3">
    <source>
        <dbReference type="Pfam" id="PF16347"/>
    </source>
</evidence>
<protein>
    <submittedName>
        <fullName evidence="4">DUF4976 domain-containing protein</fullName>
    </submittedName>
</protein>
<dbReference type="InterPro" id="IPR017850">
    <property type="entry name" value="Alkaline_phosphatase_core_sf"/>
</dbReference>
<feature type="domain" description="N-sulphoglucosamine sulphohydrolase C-terminal" evidence="3">
    <location>
        <begin position="1"/>
        <end position="103"/>
    </location>
</feature>
<accession>A0A516GUE7</accession>
<dbReference type="OrthoDB" id="9763552at2"/>
<dbReference type="GO" id="GO:0005737">
    <property type="term" value="C:cytoplasm"/>
    <property type="evidence" value="ECO:0007669"/>
    <property type="project" value="TreeGrafter"/>
</dbReference>
<dbReference type="PANTHER" id="PTHR45953">
    <property type="entry name" value="IDURONATE 2-SULFATASE"/>
    <property type="match status" value="1"/>
</dbReference>
<keyword evidence="2" id="KW-0378">Hydrolase</keyword>
<gene>
    <name evidence="4" type="ORF">FNB79_14615</name>
</gene>
<organism evidence="4 5">
    <name type="scientific">Formosa sediminum</name>
    <dbReference type="NCBI Taxonomy" id="2594004"/>
    <lineage>
        <taxon>Bacteria</taxon>
        <taxon>Pseudomonadati</taxon>
        <taxon>Bacteroidota</taxon>
        <taxon>Flavobacteriia</taxon>
        <taxon>Flavobacteriales</taxon>
        <taxon>Flavobacteriaceae</taxon>
        <taxon>Formosa</taxon>
    </lineage>
</organism>
<dbReference type="PANTHER" id="PTHR45953:SF1">
    <property type="entry name" value="IDURONATE 2-SULFATASE"/>
    <property type="match status" value="1"/>
</dbReference>
<evidence type="ECO:0000256" key="2">
    <source>
        <dbReference type="ARBA" id="ARBA00022801"/>
    </source>
</evidence>
<dbReference type="InterPro" id="IPR032506">
    <property type="entry name" value="SGSH_C"/>
</dbReference>
<dbReference type="GO" id="GO:0046872">
    <property type="term" value="F:metal ion binding"/>
    <property type="evidence" value="ECO:0007669"/>
    <property type="project" value="UniProtKB-KW"/>
</dbReference>
<dbReference type="KEGG" id="fop:FNB79_14615"/>
<dbReference type="Gene3D" id="3.40.720.10">
    <property type="entry name" value="Alkaline Phosphatase, subunit A"/>
    <property type="match status" value="1"/>
</dbReference>
<sequence length="115" mass="13398">MQGSSFVPLIKEPNREWKTAAFSQFHRRPNHAADGNRYMGYSINTKSYHYIEWYEWNHTTGTRGDFKNAELYDRVNDPYETVNIADETAQNEIVKQLSKQLAAGWKNAKPNLNKS</sequence>
<dbReference type="SUPFAM" id="SSF53649">
    <property type="entry name" value="Alkaline phosphatase-like"/>
    <property type="match status" value="1"/>
</dbReference>
<dbReference type="Proteomes" id="UP000319209">
    <property type="component" value="Chromosome"/>
</dbReference>
<reference evidence="4 5" key="1">
    <citation type="submission" date="2019-07" db="EMBL/GenBank/DDBJ databases">
        <title>Genome sequencing for Formosa sp. PS13.</title>
        <authorList>
            <person name="Park S.-J."/>
        </authorList>
    </citation>
    <scope>NUCLEOTIDE SEQUENCE [LARGE SCALE GENOMIC DNA]</scope>
    <source>
        <strain evidence="4 5">PS13</strain>
    </source>
</reference>
<dbReference type="EMBL" id="CP041637">
    <property type="protein sequence ID" value="QDO95154.1"/>
    <property type="molecule type" value="Genomic_DNA"/>
</dbReference>
<evidence type="ECO:0000256" key="1">
    <source>
        <dbReference type="ARBA" id="ARBA00022723"/>
    </source>
</evidence>
<evidence type="ECO:0000313" key="4">
    <source>
        <dbReference type="EMBL" id="QDO95154.1"/>
    </source>
</evidence>
<evidence type="ECO:0000313" key="5">
    <source>
        <dbReference type="Proteomes" id="UP000319209"/>
    </source>
</evidence>
<dbReference type="AlphaFoldDB" id="A0A516GUE7"/>
<keyword evidence="1" id="KW-0479">Metal-binding</keyword>
<dbReference type="Pfam" id="PF16347">
    <property type="entry name" value="SGSH_C"/>
    <property type="match status" value="1"/>
</dbReference>
<proteinExistence type="predicted"/>
<name>A0A516GUE7_9FLAO</name>
<keyword evidence="5" id="KW-1185">Reference proteome</keyword>